<evidence type="ECO:0000259" key="2">
    <source>
        <dbReference type="Pfam" id="PF13391"/>
    </source>
</evidence>
<dbReference type="RefSeq" id="XP_056030585.1">
    <property type="nucleotide sequence ID" value="XM_056169693.1"/>
</dbReference>
<dbReference type="Proteomes" id="UP001140511">
    <property type="component" value="Unassembled WGS sequence"/>
</dbReference>
<sequence>MDKYTPALGEFLTNETTTAEDKIDLLIFLADRPKCAPISSLLPMEELEVRLQVIDDIRKKLAPKPGEEEPQLNYLQFATLMLLPLNFLHNFKQCFHGTIQHDLSTERLQATLYFMMKGRIPGTTSDGSPVASPVATPVATPATPVKGDEGRQASLGSANTKKTNRNANERKKCLVRDGNACVLMQTAMPEVCHILPFSISTTDAALRFFSHKCGSLIYGLQFGTDDNKTLTDMSKNRGWSDKAWNMLCLNRQLHAWWAEGYFALKYLGTIEESKEASIVQVQFHWMPRNGLDCQQNCTIPEALEAMRRTVSDDNGFIKASRASSGRSLATGQVFDIPVHPDDAPNMKIMIDLQWAIIRVAALSGAAGYIDELDKEYRDPWDEDAALFTGEFEDWIEATP</sequence>
<proteinExistence type="predicted"/>
<dbReference type="InterPro" id="IPR003615">
    <property type="entry name" value="HNH_nuc"/>
</dbReference>
<accession>A0A9W9E831</accession>
<dbReference type="EMBL" id="JAOPEN010000002">
    <property type="protein sequence ID" value="KAJ4861529.1"/>
    <property type="molecule type" value="Genomic_DNA"/>
</dbReference>
<dbReference type="GeneID" id="80864381"/>
<name>A0A9W9E831_9HYPO</name>
<dbReference type="AlphaFoldDB" id="A0A9W9E831"/>
<protein>
    <submittedName>
        <fullName evidence="3">HNH endonuclease domain-containing protein</fullName>
    </submittedName>
</protein>
<keyword evidence="4" id="KW-1185">Reference proteome</keyword>
<dbReference type="Pfam" id="PF13391">
    <property type="entry name" value="HNH_2"/>
    <property type="match status" value="1"/>
</dbReference>
<feature type="compositionally biased region" description="Low complexity" evidence="1">
    <location>
        <begin position="128"/>
        <end position="145"/>
    </location>
</feature>
<evidence type="ECO:0000256" key="1">
    <source>
        <dbReference type="SAM" id="MobiDB-lite"/>
    </source>
</evidence>
<keyword evidence="3" id="KW-0378">Hydrolase</keyword>
<reference evidence="3" key="1">
    <citation type="submission" date="2022-09" db="EMBL/GenBank/DDBJ databases">
        <title>Chromosome-level assembly of Trichoderma breve T069, a fungus used in development of biopesticide product.</title>
        <authorList>
            <person name="Lin R."/>
            <person name="Liu T."/>
        </authorList>
    </citation>
    <scope>NUCLEOTIDE SEQUENCE</scope>
    <source>
        <strain evidence="3">T069</strain>
    </source>
</reference>
<gene>
    <name evidence="3" type="ORF">T069G_02483</name>
</gene>
<feature type="region of interest" description="Disordered" evidence="1">
    <location>
        <begin position="124"/>
        <end position="166"/>
    </location>
</feature>
<feature type="domain" description="HNH nuclease" evidence="2">
    <location>
        <begin position="181"/>
        <end position="264"/>
    </location>
</feature>
<organism evidence="3 4">
    <name type="scientific">Trichoderma breve</name>
    <dbReference type="NCBI Taxonomy" id="2034170"/>
    <lineage>
        <taxon>Eukaryota</taxon>
        <taxon>Fungi</taxon>
        <taxon>Dikarya</taxon>
        <taxon>Ascomycota</taxon>
        <taxon>Pezizomycotina</taxon>
        <taxon>Sordariomycetes</taxon>
        <taxon>Hypocreomycetidae</taxon>
        <taxon>Hypocreales</taxon>
        <taxon>Hypocreaceae</taxon>
        <taxon>Trichoderma</taxon>
    </lineage>
</organism>
<keyword evidence="3" id="KW-0540">Nuclease</keyword>
<dbReference type="GO" id="GO:0004519">
    <property type="term" value="F:endonuclease activity"/>
    <property type="evidence" value="ECO:0007669"/>
    <property type="project" value="UniProtKB-KW"/>
</dbReference>
<evidence type="ECO:0000313" key="4">
    <source>
        <dbReference type="Proteomes" id="UP001140511"/>
    </source>
</evidence>
<evidence type="ECO:0000313" key="3">
    <source>
        <dbReference type="EMBL" id="KAJ4861529.1"/>
    </source>
</evidence>
<keyword evidence="3" id="KW-0255">Endonuclease</keyword>
<comment type="caution">
    <text evidence="3">The sequence shown here is derived from an EMBL/GenBank/DDBJ whole genome shotgun (WGS) entry which is preliminary data.</text>
</comment>